<dbReference type="RefSeq" id="WP_121442426.1">
    <property type="nucleotide sequence ID" value="NZ_RCDA01000002.1"/>
</dbReference>
<accession>A0A498C0Z1</accession>
<evidence type="ECO:0000313" key="2">
    <source>
        <dbReference type="EMBL" id="RLK48789.1"/>
    </source>
</evidence>
<feature type="compositionally biased region" description="Gly residues" evidence="1">
    <location>
        <begin position="102"/>
        <end position="113"/>
    </location>
</feature>
<dbReference type="Proteomes" id="UP000275461">
    <property type="component" value="Unassembled WGS sequence"/>
</dbReference>
<organism evidence="2 3">
    <name type="scientific">Alkalispirillum mobile</name>
    <dbReference type="NCBI Taxonomy" id="85925"/>
    <lineage>
        <taxon>Bacteria</taxon>
        <taxon>Pseudomonadati</taxon>
        <taxon>Pseudomonadota</taxon>
        <taxon>Gammaproteobacteria</taxon>
        <taxon>Chromatiales</taxon>
        <taxon>Ectothiorhodospiraceae</taxon>
        <taxon>Alkalispirillum</taxon>
    </lineage>
</organism>
<dbReference type="EMBL" id="RCDA01000002">
    <property type="protein sequence ID" value="RLK48789.1"/>
    <property type="molecule type" value="Genomic_DNA"/>
</dbReference>
<evidence type="ECO:0000313" key="3">
    <source>
        <dbReference type="Proteomes" id="UP000275461"/>
    </source>
</evidence>
<dbReference type="AlphaFoldDB" id="A0A498C0Z1"/>
<dbReference type="OrthoDB" id="5785391at2"/>
<dbReference type="Pfam" id="PF12321">
    <property type="entry name" value="DUF3634"/>
    <property type="match status" value="1"/>
</dbReference>
<proteinExistence type="predicted"/>
<sequence>MLWFWLAATVAGVLAVALVVRHHRVAFVISFGANGPAVRKGQPPAGFLSACADIARMYQVRQGRVLGLRGGAGMELAFSRDMPDRARQPLRNCWTPPPPGGPGGGQGGARRAG</sequence>
<comment type="caution">
    <text evidence="2">The sequence shown here is derived from an EMBL/GenBank/DDBJ whole genome shotgun (WGS) entry which is preliminary data.</text>
</comment>
<feature type="region of interest" description="Disordered" evidence="1">
    <location>
        <begin position="87"/>
        <end position="113"/>
    </location>
</feature>
<gene>
    <name evidence="2" type="ORF">DFR31_1901</name>
</gene>
<name>A0A498C0Z1_9GAMM</name>
<dbReference type="InterPro" id="IPR022090">
    <property type="entry name" value="DUF3634"/>
</dbReference>
<protein>
    <submittedName>
        <fullName evidence="2">Uncharacterized protein DUF3634</fullName>
    </submittedName>
</protein>
<evidence type="ECO:0000256" key="1">
    <source>
        <dbReference type="SAM" id="MobiDB-lite"/>
    </source>
</evidence>
<keyword evidence="3" id="KW-1185">Reference proteome</keyword>
<reference evidence="2 3" key="1">
    <citation type="submission" date="2018-10" db="EMBL/GenBank/DDBJ databases">
        <title>Genomic Encyclopedia of Type Strains, Phase IV (KMG-IV): sequencing the most valuable type-strain genomes for metagenomic binning, comparative biology and taxonomic classification.</title>
        <authorList>
            <person name="Goeker M."/>
        </authorList>
    </citation>
    <scope>NUCLEOTIDE SEQUENCE [LARGE SCALE GENOMIC DNA]</scope>
    <source>
        <strain evidence="2 3">DSM 12769</strain>
    </source>
</reference>